<dbReference type="GO" id="GO:0005777">
    <property type="term" value="C:peroxisome"/>
    <property type="evidence" value="ECO:0007669"/>
    <property type="project" value="InterPro"/>
</dbReference>
<organism evidence="1">
    <name type="scientific">Noccaea caerulescens</name>
    <name type="common">Alpine penny-cress</name>
    <name type="synonym">Thlaspi caerulescens</name>
    <dbReference type="NCBI Taxonomy" id="107243"/>
    <lineage>
        <taxon>Eukaryota</taxon>
        <taxon>Viridiplantae</taxon>
        <taxon>Streptophyta</taxon>
        <taxon>Embryophyta</taxon>
        <taxon>Tracheophyta</taxon>
        <taxon>Spermatophyta</taxon>
        <taxon>Magnoliopsida</taxon>
        <taxon>eudicotyledons</taxon>
        <taxon>Gunneridae</taxon>
        <taxon>Pentapetalae</taxon>
        <taxon>rosids</taxon>
        <taxon>malvids</taxon>
        <taxon>Brassicales</taxon>
        <taxon>Brassicaceae</taxon>
        <taxon>Coluteocarpeae</taxon>
        <taxon>Noccaea</taxon>
    </lineage>
</organism>
<dbReference type="InterPro" id="IPR024768">
    <property type="entry name" value="Marf1"/>
</dbReference>
<dbReference type="AlphaFoldDB" id="A0A1J3EMQ1"/>
<name>A0A1J3EMQ1_NOCCA</name>
<proteinExistence type="predicted"/>
<sequence>MDKDLSCGEDVEDLSEFITDDIGYRNTEVFWDLVRCPIPTRACNKSVKTSIRAALGELGLYACVGITAYGGSMNHSKDDLRNAGILHEPQGELVADLILYARTWGKPRNLMVIPKPDPDSDLDRALTWLKERGYDVLSVKPPDDEDSPQDDLFLQYAQLILGCTYGLYEGKPIIRGRRKMKDIHVIQDFSKPITFEKGATAGVFWNLEDFPFPAGAGWTPDDIYKKIESAFRADGYELSNMLIWAYVDDKEGSWGGDFLRNKTWKSSIYFLPGGGDKSARRNRMLHDIALWESDVFTCSHGFPFPATLVIVSDKDKVRADKVFSHRLRMMIWNQWNVWFLTPTPTVKADDSNWLTSVSEDVYAFPE</sequence>
<dbReference type="EMBL" id="GEVK01022420">
    <property type="protein sequence ID" value="JAU30412.1"/>
    <property type="molecule type" value="Transcribed_RNA"/>
</dbReference>
<dbReference type="GO" id="GO:0010468">
    <property type="term" value="P:regulation of gene expression"/>
    <property type="evidence" value="ECO:0007669"/>
    <property type="project" value="InterPro"/>
</dbReference>
<reference evidence="1" key="1">
    <citation type="submission" date="2016-07" db="EMBL/GenBank/DDBJ databases">
        <title>De novo transcriptome assembly of four accessions of the metal hyperaccumulator plant Noccaea caerulescens.</title>
        <authorList>
            <person name="Blande D."/>
            <person name="Halimaa P."/>
            <person name="Tervahauta A.I."/>
            <person name="Aarts M.G."/>
            <person name="Karenlampi S.O."/>
        </authorList>
    </citation>
    <scope>NUCLEOTIDE SEQUENCE</scope>
</reference>
<dbReference type="PANTHER" id="PTHR14379:SF59">
    <property type="entry name" value="NYN DOMAIN-CONTAINING PROTEIN"/>
    <property type="match status" value="1"/>
</dbReference>
<protein>
    <recommendedName>
        <fullName evidence="2">NYN domain-containing protein</fullName>
    </recommendedName>
</protein>
<accession>A0A1J3EMQ1</accession>
<evidence type="ECO:0008006" key="2">
    <source>
        <dbReference type="Google" id="ProtNLM"/>
    </source>
</evidence>
<dbReference type="PANTHER" id="PTHR14379">
    <property type="entry name" value="LIMKAIN B LKAP"/>
    <property type="match status" value="1"/>
</dbReference>
<gene>
    <name evidence="1" type="ORF">LC_TR2635_c5_g1_i1_g.8951</name>
</gene>
<evidence type="ECO:0000313" key="1">
    <source>
        <dbReference type="EMBL" id="JAU30412.1"/>
    </source>
</evidence>